<evidence type="ECO:0000313" key="6">
    <source>
        <dbReference type="EMBL" id="RNI32819.1"/>
    </source>
</evidence>
<sequence length="302" mass="34002">MKALVISGGGSKGAFAGGVAQFLIEECKRNYDIYLGTSAGSLLIPLLSLGEIEKLHSVFTSVTQNDIFNINPFVIHEKDDTYKTSINHLGIVRMFLKHKKTFGESLNLRDLIRKFLSKQDFLKIKNAHADVVVTVSNLTTMQVEYKSVKVSTYDDFCDWIWASSNVVPFMSLLQKNNFEYADGALGNNVPVYKAIQMGATDIDVIVLKNKNHEIQKPPVRNALELTERAFDFMLNQIQVDDLIIGQMEGVQKDVTLNIYQPTQTLTANSLIFNPEKMKEWWNLGLQYARENSPNCQSLKAAV</sequence>
<evidence type="ECO:0000259" key="5">
    <source>
        <dbReference type="PROSITE" id="PS51635"/>
    </source>
</evidence>
<dbReference type="Proteomes" id="UP000267223">
    <property type="component" value="Unassembled WGS sequence"/>
</dbReference>
<proteinExistence type="predicted"/>
<dbReference type="InterPro" id="IPR016035">
    <property type="entry name" value="Acyl_Trfase/lysoPLipase"/>
</dbReference>
<evidence type="ECO:0000256" key="3">
    <source>
        <dbReference type="ARBA" id="ARBA00023098"/>
    </source>
</evidence>
<name>A0A3M9N4Z3_9BACT</name>
<dbReference type="RefSeq" id="WP_123122473.1">
    <property type="nucleotide sequence ID" value="NZ_RJJR01000023.1"/>
</dbReference>
<accession>A0A3M9N4Z3</accession>
<feature type="active site" description="Proton acceptor" evidence="4">
    <location>
        <position position="182"/>
    </location>
</feature>
<evidence type="ECO:0000313" key="7">
    <source>
        <dbReference type="Proteomes" id="UP000267223"/>
    </source>
</evidence>
<comment type="caution">
    <text evidence="6">The sequence shown here is derived from an EMBL/GenBank/DDBJ whole genome shotgun (WGS) entry which is preliminary data.</text>
</comment>
<dbReference type="SUPFAM" id="SSF52151">
    <property type="entry name" value="FabD/lysophospholipase-like"/>
    <property type="match status" value="1"/>
</dbReference>
<keyword evidence="2 4" id="KW-0442">Lipid degradation</keyword>
<dbReference type="InterPro" id="IPR050301">
    <property type="entry name" value="NTE"/>
</dbReference>
<dbReference type="PANTHER" id="PTHR14226:SF57">
    <property type="entry name" value="BLR7027 PROTEIN"/>
    <property type="match status" value="1"/>
</dbReference>
<dbReference type="Pfam" id="PF01734">
    <property type="entry name" value="Patatin"/>
    <property type="match status" value="1"/>
</dbReference>
<feature type="short sequence motif" description="GXGXXG" evidence="4">
    <location>
        <begin position="8"/>
        <end position="13"/>
    </location>
</feature>
<reference evidence="6 7" key="1">
    <citation type="submission" date="2018-11" db="EMBL/GenBank/DDBJ databases">
        <title>Draft genome sequence of Ferruginibacter sp. BO-59.</title>
        <authorList>
            <person name="Im W.T."/>
        </authorList>
    </citation>
    <scope>NUCLEOTIDE SEQUENCE [LARGE SCALE GENOMIC DNA]</scope>
    <source>
        <strain evidence="6 7">BO-59</strain>
    </source>
</reference>
<feature type="short sequence motif" description="DGA/G" evidence="4">
    <location>
        <begin position="182"/>
        <end position="184"/>
    </location>
</feature>
<feature type="active site" description="Nucleophile" evidence="4">
    <location>
        <position position="38"/>
    </location>
</feature>
<gene>
    <name evidence="6" type="ORF">EFY79_19700</name>
</gene>
<evidence type="ECO:0000256" key="4">
    <source>
        <dbReference type="PROSITE-ProRule" id="PRU01161"/>
    </source>
</evidence>
<dbReference type="InterPro" id="IPR002641">
    <property type="entry name" value="PNPLA_dom"/>
</dbReference>
<keyword evidence="3 4" id="KW-0443">Lipid metabolism</keyword>
<organism evidence="6 7">
    <name type="scientific">Hanamia caeni</name>
    <dbReference type="NCBI Taxonomy" id="2294116"/>
    <lineage>
        <taxon>Bacteria</taxon>
        <taxon>Pseudomonadati</taxon>
        <taxon>Bacteroidota</taxon>
        <taxon>Chitinophagia</taxon>
        <taxon>Chitinophagales</taxon>
        <taxon>Chitinophagaceae</taxon>
        <taxon>Hanamia</taxon>
    </lineage>
</organism>
<dbReference type="GO" id="GO:0016787">
    <property type="term" value="F:hydrolase activity"/>
    <property type="evidence" value="ECO:0007669"/>
    <property type="project" value="UniProtKB-UniRule"/>
</dbReference>
<dbReference type="PROSITE" id="PS51635">
    <property type="entry name" value="PNPLA"/>
    <property type="match status" value="1"/>
</dbReference>
<feature type="domain" description="PNPLA" evidence="5">
    <location>
        <begin position="4"/>
        <end position="195"/>
    </location>
</feature>
<evidence type="ECO:0000256" key="2">
    <source>
        <dbReference type="ARBA" id="ARBA00022963"/>
    </source>
</evidence>
<dbReference type="OrthoDB" id="1489257at2"/>
<dbReference type="AlphaFoldDB" id="A0A3M9N4Z3"/>
<dbReference type="PANTHER" id="PTHR14226">
    <property type="entry name" value="NEUROPATHY TARGET ESTERASE/SWISS CHEESE D.MELANOGASTER"/>
    <property type="match status" value="1"/>
</dbReference>
<protein>
    <submittedName>
        <fullName evidence="6">Patatin-like phospholipase family protein</fullName>
    </submittedName>
</protein>
<evidence type="ECO:0000256" key="1">
    <source>
        <dbReference type="ARBA" id="ARBA00022801"/>
    </source>
</evidence>
<dbReference type="GO" id="GO:0016042">
    <property type="term" value="P:lipid catabolic process"/>
    <property type="evidence" value="ECO:0007669"/>
    <property type="project" value="UniProtKB-UniRule"/>
</dbReference>
<feature type="short sequence motif" description="GXSXG" evidence="4">
    <location>
        <begin position="36"/>
        <end position="40"/>
    </location>
</feature>
<dbReference type="EMBL" id="RJJR01000023">
    <property type="protein sequence ID" value="RNI32819.1"/>
    <property type="molecule type" value="Genomic_DNA"/>
</dbReference>
<dbReference type="Gene3D" id="3.40.1090.10">
    <property type="entry name" value="Cytosolic phospholipase A2 catalytic domain"/>
    <property type="match status" value="1"/>
</dbReference>
<keyword evidence="7" id="KW-1185">Reference proteome</keyword>
<keyword evidence="1 4" id="KW-0378">Hydrolase</keyword>